<evidence type="ECO:0000313" key="3">
    <source>
        <dbReference type="Proteomes" id="UP000323720"/>
    </source>
</evidence>
<dbReference type="OrthoDB" id="1373944at2"/>
<evidence type="ECO:0000256" key="1">
    <source>
        <dbReference type="SAM" id="SignalP"/>
    </source>
</evidence>
<dbReference type="AlphaFoldDB" id="A0A5D0RCE7"/>
<dbReference type="RefSeq" id="WP_148402203.1">
    <property type="nucleotide sequence ID" value="NZ_VSKK01000001.1"/>
</dbReference>
<proteinExistence type="predicted"/>
<gene>
    <name evidence="2" type="ORF">ES674_01400</name>
</gene>
<comment type="caution">
    <text evidence="2">The sequence shown here is derived from an EMBL/GenBank/DDBJ whole genome shotgun (WGS) entry which is preliminary data.</text>
</comment>
<name>A0A5D0RCE7_9FLAO</name>
<sequence>MKNSILSIAVVALSFLQVQATENKTMLDSTISAENVSAQKIVQVYDWNVTTTKNSYSGTSLDIEHANRMIALVSSGEIILDKKVESYYMMQNEATDNNNRLYFWEVTSSKGYAKGFSSTEYDANHMIKLVASGDIISSKIIISGIIK</sequence>
<reference evidence="2 3" key="1">
    <citation type="submission" date="2019-08" db="EMBL/GenBank/DDBJ databases">
        <title>Genomes of Antarctic Bizionia species.</title>
        <authorList>
            <person name="Bowman J.P."/>
        </authorList>
    </citation>
    <scope>NUCLEOTIDE SEQUENCE [LARGE SCALE GENOMIC DNA]</scope>
    <source>
        <strain evidence="2 3">ADA-4</strain>
    </source>
</reference>
<protein>
    <submittedName>
        <fullName evidence="2">Uncharacterized protein</fullName>
    </submittedName>
</protein>
<dbReference type="Proteomes" id="UP000323720">
    <property type="component" value="Unassembled WGS sequence"/>
</dbReference>
<feature type="chain" id="PRO_5022675622" evidence="1">
    <location>
        <begin position="21"/>
        <end position="147"/>
    </location>
</feature>
<evidence type="ECO:0000313" key="2">
    <source>
        <dbReference type="EMBL" id="TYB78465.1"/>
    </source>
</evidence>
<dbReference type="EMBL" id="VSKK01000001">
    <property type="protein sequence ID" value="TYB78465.1"/>
    <property type="molecule type" value="Genomic_DNA"/>
</dbReference>
<keyword evidence="1" id="KW-0732">Signal</keyword>
<feature type="signal peptide" evidence="1">
    <location>
        <begin position="1"/>
        <end position="20"/>
    </location>
</feature>
<accession>A0A5D0RCE7</accession>
<organism evidence="2 3">
    <name type="scientific">Bizionia myxarmorum</name>
    <dbReference type="NCBI Taxonomy" id="291186"/>
    <lineage>
        <taxon>Bacteria</taxon>
        <taxon>Pseudomonadati</taxon>
        <taxon>Bacteroidota</taxon>
        <taxon>Flavobacteriia</taxon>
        <taxon>Flavobacteriales</taxon>
        <taxon>Flavobacteriaceae</taxon>
        <taxon>Bizionia</taxon>
    </lineage>
</organism>
<keyword evidence="3" id="KW-1185">Reference proteome</keyword>